<sequence>METRIVFKISVARQLIKLGYRVIDLKPQKKKDGNLDFTRCYFVFEYQKGLDDDIKLLINK</sequence>
<protein>
    <recommendedName>
        <fullName evidence="2">DUF5659 domain-containing protein</fullName>
    </recommendedName>
</protein>
<name>A0A8S5SV07_9CAUD</name>
<proteinExistence type="predicted"/>
<reference evidence="1" key="1">
    <citation type="journal article" date="2021" name="Proc. Natl. Acad. Sci. U.S.A.">
        <title>A Catalog of Tens of Thousands of Viruses from Human Metagenomes Reveals Hidden Associations with Chronic Diseases.</title>
        <authorList>
            <person name="Tisza M.J."/>
            <person name="Buck C.B."/>
        </authorList>
    </citation>
    <scope>NUCLEOTIDE SEQUENCE</scope>
    <source>
        <strain evidence="1">CtqPo10</strain>
    </source>
</reference>
<organism evidence="1">
    <name type="scientific">Siphoviridae sp. ctqPo10</name>
    <dbReference type="NCBI Taxonomy" id="2827948"/>
    <lineage>
        <taxon>Viruses</taxon>
        <taxon>Duplodnaviria</taxon>
        <taxon>Heunggongvirae</taxon>
        <taxon>Uroviricota</taxon>
        <taxon>Caudoviricetes</taxon>
    </lineage>
</organism>
<evidence type="ECO:0000313" key="1">
    <source>
        <dbReference type="EMBL" id="DAF54877.1"/>
    </source>
</evidence>
<accession>A0A8S5SV07</accession>
<dbReference type="EMBL" id="BK032682">
    <property type="protein sequence ID" value="DAF54877.1"/>
    <property type="molecule type" value="Genomic_DNA"/>
</dbReference>
<evidence type="ECO:0008006" key="2">
    <source>
        <dbReference type="Google" id="ProtNLM"/>
    </source>
</evidence>